<dbReference type="GO" id="GO:0046872">
    <property type="term" value="F:metal ion binding"/>
    <property type="evidence" value="ECO:0007669"/>
    <property type="project" value="UniProtKB-KW"/>
</dbReference>
<dbReference type="PANTHER" id="PTHR43156:SF2">
    <property type="entry name" value="STAGE II SPORULATION PROTEIN E"/>
    <property type="match status" value="1"/>
</dbReference>
<accession>A0A4R4Y2F4</accession>
<evidence type="ECO:0000256" key="4">
    <source>
        <dbReference type="ARBA" id="ARBA00022723"/>
    </source>
</evidence>
<dbReference type="PANTHER" id="PTHR43156">
    <property type="entry name" value="STAGE II SPORULATION PROTEIN E-RELATED"/>
    <property type="match status" value="1"/>
</dbReference>
<gene>
    <name evidence="18" type="ORF">E1286_36950</name>
</gene>
<dbReference type="GO" id="GO:0016301">
    <property type="term" value="F:kinase activity"/>
    <property type="evidence" value="ECO:0007669"/>
    <property type="project" value="UniProtKB-KW"/>
</dbReference>
<dbReference type="InterPro" id="IPR001932">
    <property type="entry name" value="PPM-type_phosphatase-like_dom"/>
</dbReference>
<comment type="catalytic activity">
    <reaction evidence="12">
        <text>O-phospho-L-seryl-[protein] + H2O = L-seryl-[protein] + phosphate</text>
        <dbReference type="Rhea" id="RHEA:20629"/>
        <dbReference type="Rhea" id="RHEA-COMP:9863"/>
        <dbReference type="Rhea" id="RHEA-COMP:11604"/>
        <dbReference type="ChEBI" id="CHEBI:15377"/>
        <dbReference type="ChEBI" id="CHEBI:29999"/>
        <dbReference type="ChEBI" id="CHEBI:43474"/>
        <dbReference type="ChEBI" id="CHEBI:83421"/>
        <dbReference type="EC" id="3.1.3.16"/>
    </reaction>
</comment>
<dbReference type="InterPro" id="IPR000014">
    <property type="entry name" value="PAS"/>
</dbReference>
<evidence type="ECO:0000256" key="3">
    <source>
        <dbReference type="ARBA" id="ARBA00022679"/>
    </source>
</evidence>
<dbReference type="SUPFAM" id="SSF81606">
    <property type="entry name" value="PP2C-like"/>
    <property type="match status" value="1"/>
</dbReference>
<dbReference type="Proteomes" id="UP000295302">
    <property type="component" value="Unassembled WGS sequence"/>
</dbReference>
<dbReference type="SMART" id="SM00065">
    <property type="entry name" value="GAF"/>
    <property type="match status" value="1"/>
</dbReference>
<evidence type="ECO:0000256" key="10">
    <source>
        <dbReference type="ARBA" id="ARBA00022912"/>
    </source>
</evidence>
<dbReference type="CDD" id="cd00130">
    <property type="entry name" value="PAS"/>
    <property type="match status" value="2"/>
</dbReference>
<dbReference type="InterPro" id="IPR003018">
    <property type="entry name" value="GAF"/>
</dbReference>
<reference evidence="18 19" key="1">
    <citation type="submission" date="2019-03" db="EMBL/GenBank/DDBJ databases">
        <title>Draft genome sequences of novel Actinobacteria.</title>
        <authorList>
            <person name="Sahin N."/>
            <person name="Ay H."/>
            <person name="Saygin H."/>
        </authorList>
    </citation>
    <scope>NUCLEOTIDE SEQUENCE [LARGE SCALE GENOMIC DNA]</scope>
    <source>
        <strain evidence="18 19">CH32</strain>
    </source>
</reference>
<keyword evidence="2" id="KW-0597">Phosphoprotein</keyword>
<evidence type="ECO:0000259" key="17">
    <source>
        <dbReference type="PROSITE" id="PS50112"/>
    </source>
</evidence>
<dbReference type="Pfam" id="PF01590">
    <property type="entry name" value="GAF"/>
    <property type="match status" value="1"/>
</dbReference>
<keyword evidence="6" id="KW-0418">Kinase</keyword>
<evidence type="ECO:0000256" key="9">
    <source>
        <dbReference type="ARBA" id="ARBA00022842"/>
    </source>
</evidence>
<dbReference type="GO" id="GO:0005524">
    <property type="term" value="F:ATP binding"/>
    <property type="evidence" value="ECO:0007669"/>
    <property type="project" value="UniProtKB-KW"/>
</dbReference>
<dbReference type="NCBIfam" id="TIGR00229">
    <property type="entry name" value="sensory_box"/>
    <property type="match status" value="1"/>
</dbReference>
<dbReference type="InterPro" id="IPR035965">
    <property type="entry name" value="PAS-like_dom_sf"/>
</dbReference>
<evidence type="ECO:0000256" key="1">
    <source>
        <dbReference type="ARBA" id="ARBA00013081"/>
    </source>
</evidence>
<dbReference type="Pfam" id="PF00989">
    <property type="entry name" value="PAS"/>
    <property type="match status" value="1"/>
</dbReference>
<dbReference type="InterPro" id="IPR036457">
    <property type="entry name" value="PPM-type-like_dom_sf"/>
</dbReference>
<organism evidence="18 19">
    <name type="scientific">Nonomuraea terrae</name>
    <dbReference type="NCBI Taxonomy" id="2530383"/>
    <lineage>
        <taxon>Bacteria</taxon>
        <taxon>Bacillati</taxon>
        <taxon>Actinomycetota</taxon>
        <taxon>Actinomycetes</taxon>
        <taxon>Streptosporangiales</taxon>
        <taxon>Streptosporangiaceae</taxon>
        <taxon>Nonomuraea</taxon>
    </lineage>
</organism>
<protein>
    <recommendedName>
        <fullName evidence="1">protein-serine/threonine phosphatase</fullName>
        <ecNumber evidence="1">3.1.3.16</ecNumber>
    </recommendedName>
    <alternativeName>
        <fullName evidence="15">Protein-serine/threonine phosphatase</fullName>
    </alternativeName>
    <alternativeName>
        <fullName evidence="14">Serine/threonine-protein kinase</fullName>
    </alternativeName>
</protein>
<keyword evidence="10" id="KW-0904">Protein phosphatase</keyword>
<evidence type="ECO:0000256" key="14">
    <source>
        <dbReference type="ARBA" id="ARBA00075117"/>
    </source>
</evidence>
<dbReference type="FunFam" id="3.30.450.40:FF:000035">
    <property type="entry name" value="PAS sensor protein"/>
    <property type="match status" value="1"/>
</dbReference>
<dbReference type="SMART" id="SM00091">
    <property type="entry name" value="PAS"/>
    <property type="match status" value="2"/>
</dbReference>
<dbReference type="Gene3D" id="3.30.450.20">
    <property type="entry name" value="PAS domain"/>
    <property type="match status" value="2"/>
</dbReference>
<evidence type="ECO:0000256" key="6">
    <source>
        <dbReference type="ARBA" id="ARBA00022777"/>
    </source>
</evidence>
<sequence>MVRLRTLRRKTSPTYPRGASSHASRQGRFTHPTPTPDTTRAPPCPTVTFPAGRAQGRQPPPDQTAWHLRRSAAITLTSTVRNARQEVGMTASDDAVAGGHVPAAAVIDADGTVSGWSRAAEQLLGYTAAEIVNRSAAVLLRSPDAAARVAGWMERVAGREEWSGLVEARHRDGGGVMVHLRGCRAGVTEETPRWVVLASPVGEAAASVLEPLVNRSPVAMCLLDRDLRYIWLNETAESVSDYFPRHLGSRVDDWPKNGIEQLIAAGRRLLEDGVPVIDREIRRASTAGREERTFSMSLFRLDGVDGEPLGLVSMAMDITHSRARRRLAMLAEASARIGTTLDVMKTAQELAEFAVPGLADYVTVDLADSVLPEEGPLQRLAATDDSIPAFRRAGQASLHPRFPESLWARGEAVYVPPASPFTAVLSSGCSHFEPKLDTSSGTWLDVDPCRAKVIHDTGMHSLIIVPLRARGEILGITVFVRTENATPFAEDDLTLAEQLVARASLSLDNARRYTREHHAALALQRHLLPRKLSGGGAVEVASRYLPSDVHNGVGGDWFDTIPLSGGRIALVVGDVTGHGINAAATMGRLRTAVRTLAHMNLPPADLLAHLDNLVLRLNEQDTGASGLSAAEIGATCLYAVYDPATRRCTLSAAGHPPPAVVAPGGAVTFPPVPAGTPIGLGLASYESLDLELEPGSLVVLYSDGLIETRHADIDAGMARLRAALSDPALPLETLCGTVIDAMVNDTSSEDDVALLVARTL</sequence>
<dbReference type="SMART" id="SM00331">
    <property type="entry name" value="PP2C_SIG"/>
    <property type="match status" value="1"/>
</dbReference>
<dbReference type="InterPro" id="IPR029016">
    <property type="entry name" value="GAF-like_dom_sf"/>
</dbReference>
<dbReference type="AlphaFoldDB" id="A0A4R4Y2F4"/>
<evidence type="ECO:0000256" key="15">
    <source>
        <dbReference type="ARBA" id="ARBA00081350"/>
    </source>
</evidence>
<evidence type="ECO:0000256" key="5">
    <source>
        <dbReference type="ARBA" id="ARBA00022741"/>
    </source>
</evidence>
<evidence type="ECO:0000256" key="13">
    <source>
        <dbReference type="ARBA" id="ARBA00056274"/>
    </source>
</evidence>
<dbReference type="EMBL" id="SMKQ01000185">
    <property type="protein sequence ID" value="TDD37634.1"/>
    <property type="molecule type" value="Genomic_DNA"/>
</dbReference>
<feature type="region of interest" description="Disordered" evidence="16">
    <location>
        <begin position="1"/>
        <end position="64"/>
    </location>
</feature>
<dbReference type="FunFam" id="3.60.40.10:FF:000005">
    <property type="entry name" value="Serine/threonine protein phosphatase"/>
    <property type="match status" value="1"/>
</dbReference>
<feature type="compositionally biased region" description="Low complexity" evidence="16">
    <location>
        <begin position="30"/>
        <end position="41"/>
    </location>
</feature>
<dbReference type="Gene3D" id="3.60.40.10">
    <property type="entry name" value="PPM-type phosphatase domain"/>
    <property type="match status" value="1"/>
</dbReference>
<evidence type="ECO:0000256" key="7">
    <source>
        <dbReference type="ARBA" id="ARBA00022801"/>
    </source>
</evidence>
<feature type="domain" description="PAS" evidence="17">
    <location>
        <begin position="106"/>
        <end position="160"/>
    </location>
</feature>
<evidence type="ECO:0000256" key="11">
    <source>
        <dbReference type="ARBA" id="ARBA00023211"/>
    </source>
</evidence>
<dbReference type="InterPro" id="IPR013656">
    <property type="entry name" value="PAS_4"/>
</dbReference>
<name>A0A4R4Y2F4_9ACTN</name>
<dbReference type="PROSITE" id="PS50112">
    <property type="entry name" value="PAS"/>
    <property type="match status" value="1"/>
</dbReference>
<evidence type="ECO:0000256" key="12">
    <source>
        <dbReference type="ARBA" id="ARBA00047761"/>
    </source>
</evidence>
<keyword evidence="9" id="KW-0460">Magnesium</keyword>
<keyword evidence="3" id="KW-0808">Transferase</keyword>
<keyword evidence="19" id="KW-1185">Reference proteome</keyword>
<keyword evidence="5" id="KW-0547">Nucleotide-binding</keyword>
<keyword evidence="7" id="KW-0378">Hydrolase</keyword>
<comment type="function">
    <text evidence="13">Primarily acts as an independent SigF regulator that is sensitive to the osmosensory signal, mediating the cross talk of PknD with the SigF regulon. Possesses both phosphatase and kinase activities. The kinase domain functions as a classic anti-sigma factor-like kinase to phosphorylate the anti-anti-sigma factor domain at the canonical regulatory site, and the phosphatase domain antagonizes this activity.</text>
</comment>
<dbReference type="Gene3D" id="3.30.450.40">
    <property type="match status" value="1"/>
</dbReference>
<dbReference type="InterPro" id="IPR013767">
    <property type="entry name" value="PAS_fold"/>
</dbReference>
<dbReference type="SUPFAM" id="SSF55785">
    <property type="entry name" value="PYP-like sensor domain (PAS domain)"/>
    <property type="match status" value="2"/>
</dbReference>
<dbReference type="Pfam" id="PF07228">
    <property type="entry name" value="SpoIIE"/>
    <property type="match status" value="1"/>
</dbReference>
<proteinExistence type="predicted"/>
<dbReference type="SUPFAM" id="SSF55781">
    <property type="entry name" value="GAF domain-like"/>
    <property type="match status" value="1"/>
</dbReference>
<dbReference type="Pfam" id="PF08448">
    <property type="entry name" value="PAS_4"/>
    <property type="match status" value="1"/>
</dbReference>
<dbReference type="GO" id="GO:0006355">
    <property type="term" value="P:regulation of DNA-templated transcription"/>
    <property type="evidence" value="ECO:0007669"/>
    <property type="project" value="InterPro"/>
</dbReference>
<dbReference type="EC" id="3.1.3.16" evidence="1"/>
<feature type="compositionally biased region" description="Basic residues" evidence="16">
    <location>
        <begin position="1"/>
        <end position="11"/>
    </location>
</feature>
<comment type="caution">
    <text evidence="18">The sequence shown here is derived from an EMBL/GenBank/DDBJ whole genome shotgun (WGS) entry which is preliminary data.</text>
</comment>
<keyword evidence="11" id="KW-0464">Manganese</keyword>
<evidence type="ECO:0000256" key="2">
    <source>
        <dbReference type="ARBA" id="ARBA00022553"/>
    </source>
</evidence>
<evidence type="ECO:0000256" key="8">
    <source>
        <dbReference type="ARBA" id="ARBA00022840"/>
    </source>
</evidence>
<dbReference type="InterPro" id="IPR052016">
    <property type="entry name" value="Bact_Sigma-Reg"/>
</dbReference>
<dbReference type="OrthoDB" id="118142at2"/>
<evidence type="ECO:0000256" key="16">
    <source>
        <dbReference type="SAM" id="MobiDB-lite"/>
    </source>
</evidence>
<keyword evidence="4" id="KW-0479">Metal-binding</keyword>
<keyword evidence="8" id="KW-0067">ATP-binding</keyword>
<evidence type="ECO:0000313" key="19">
    <source>
        <dbReference type="Proteomes" id="UP000295302"/>
    </source>
</evidence>
<evidence type="ECO:0000313" key="18">
    <source>
        <dbReference type="EMBL" id="TDD37634.1"/>
    </source>
</evidence>
<dbReference type="GO" id="GO:0004722">
    <property type="term" value="F:protein serine/threonine phosphatase activity"/>
    <property type="evidence" value="ECO:0007669"/>
    <property type="project" value="UniProtKB-EC"/>
</dbReference>